<dbReference type="Pfam" id="PF13246">
    <property type="entry name" value="Cation_ATPase"/>
    <property type="match status" value="1"/>
</dbReference>
<dbReference type="Gene3D" id="3.40.1110.10">
    <property type="entry name" value="Calcium-transporting ATPase, cytoplasmic domain N"/>
    <property type="match status" value="1"/>
</dbReference>
<dbReference type="EMBL" id="CAXAMN010021485">
    <property type="protein sequence ID" value="CAK9060071.1"/>
    <property type="molecule type" value="Genomic_DNA"/>
</dbReference>
<keyword evidence="5" id="KW-0067">ATP-binding</keyword>
<dbReference type="Gene3D" id="3.40.50.1000">
    <property type="entry name" value="HAD superfamily/HAD-like"/>
    <property type="match status" value="1"/>
</dbReference>
<dbReference type="Gene3D" id="2.70.150.10">
    <property type="entry name" value="Calcium-transporting ATPase, cytoplasmic transduction domain A"/>
    <property type="match status" value="1"/>
</dbReference>
<dbReference type="InterPro" id="IPR006068">
    <property type="entry name" value="ATPase_P-typ_cation-transptr_C"/>
</dbReference>
<dbReference type="Pfam" id="PF00689">
    <property type="entry name" value="Cation_ATPase_C"/>
    <property type="match status" value="1"/>
</dbReference>
<evidence type="ECO:0000256" key="7">
    <source>
        <dbReference type="ARBA" id="ARBA00022989"/>
    </source>
</evidence>
<dbReference type="InterPro" id="IPR023299">
    <property type="entry name" value="ATPase_P-typ_cyto_dom_N"/>
</dbReference>
<dbReference type="InterPro" id="IPR001757">
    <property type="entry name" value="P_typ_ATPase"/>
</dbReference>
<dbReference type="InterPro" id="IPR008250">
    <property type="entry name" value="ATPase_P-typ_transduc_dom_A_sf"/>
</dbReference>
<keyword evidence="4" id="KW-0547">Nucleotide-binding</keyword>
<evidence type="ECO:0000256" key="9">
    <source>
        <dbReference type="SAM" id="Phobius"/>
    </source>
</evidence>
<dbReference type="SUPFAM" id="SSF81665">
    <property type="entry name" value="Calcium ATPase, transmembrane domain M"/>
    <property type="match status" value="1"/>
</dbReference>
<dbReference type="SUPFAM" id="SSF56784">
    <property type="entry name" value="HAD-like"/>
    <property type="match status" value="1"/>
</dbReference>
<dbReference type="SUPFAM" id="SSF81653">
    <property type="entry name" value="Calcium ATPase, transduction domain A"/>
    <property type="match status" value="1"/>
</dbReference>
<dbReference type="InterPro" id="IPR018303">
    <property type="entry name" value="ATPase_P-typ_P_site"/>
</dbReference>
<accession>A0ABP0N8U9</accession>
<comment type="subcellular location">
    <subcellularLocation>
        <location evidence="1">Cell membrane</location>
        <topology evidence="1">Multi-pass membrane protein</topology>
    </subcellularLocation>
</comment>
<dbReference type="PANTHER" id="PTHR43294">
    <property type="entry name" value="SODIUM/POTASSIUM-TRANSPORTING ATPASE SUBUNIT ALPHA"/>
    <property type="match status" value="1"/>
</dbReference>
<evidence type="ECO:0000256" key="4">
    <source>
        <dbReference type="ARBA" id="ARBA00022741"/>
    </source>
</evidence>
<comment type="caution">
    <text evidence="11">The sequence shown here is derived from an EMBL/GenBank/DDBJ whole genome shotgun (WGS) entry which is preliminary data.</text>
</comment>
<name>A0ABP0N8U9_9DINO</name>
<dbReference type="SUPFAM" id="SSF81660">
    <property type="entry name" value="Metal cation-transporting ATPase, ATP-binding domain N"/>
    <property type="match status" value="1"/>
</dbReference>
<keyword evidence="8 9" id="KW-0472">Membrane</keyword>
<evidence type="ECO:0000256" key="3">
    <source>
        <dbReference type="ARBA" id="ARBA00022692"/>
    </source>
</evidence>
<dbReference type="InterPro" id="IPR023214">
    <property type="entry name" value="HAD_sf"/>
</dbReference>
<keyword evidence="7 9" id="KW-1133">Transmembrane helix</keyword>
<dbReference type="InterPro" id="IPR059000">
    <property type="entry name" value="ATPase_P-type_domA"/>
</dbReference>
<feature type="domain" description="Cation-transporting P-type ATPase N-terminal" evidence="10">
    <location>
        <begin position="9"/>
        <end position="83"/>
    </location>
</feature>
<dbReference type="SFLD" id="SFLDS00003">
    <property type="entry name" value="Haloacid_Dehalogenase"/>
    <property type="match status" value="1"/>
</dbReference>
<keyword evidence="3 9" id="KW-0812">Transmembrane</keyword>
<dbReference type="Pfam" id="PF00702">
    <property type="entry name" value="Hydrolase"/>
    <property type="match status" value="1"/>
</dbReference>
<evidence type="ECO:0000256" key="5">
    <source>
        <dbReference type="ARBA" id="ARBA00022840"/>
    </source>
</evidence>
<dbReference type="PRINTS" id="PR00119">
    <property type="entry name" value="CATATPASE"/>
</dbReference>
<dbReference type="InterPro" id="IPR004014">
    <property type="entry name" value="ATPase_P-typ_cation-transptr_N"/>
</dbReference>
<dbReference type="Gene3D" id="1.25.40.20">
    <property type="entry name" value="Ankyrin repeat-containing domain"/>
    <property type="match status" value="1"/>
</dbReference>
<dbReference type="Pfam" id="PF00122">
    <property type="entry name" value="E1-E2_ATPase"/>
    <property type="match status" value="1"/>
</dbReference>
<dbReference type="InterPro" id="IPR023298">
    <property type="entry name" value="ATPase_P-typ_TM_dom_sf"/>
</dbReference>
<evidence type="ECO:0000256" key="2">
    <source>
        <dbReference type="ARBA" id="ARBA00022475"/>
    </source>
</evidence>
<evidence type="ECO:0000313" key="11">
    <source>
        <dbReference type="EMBL" id="CAK9060071.1"/>
    </source>
</evidence>
<dbReference type="InterPro" id="IPR036412">
    <property type="entry name" value="HAD-like_sf"/>
</dbReference>
<feature type="transmembrane region" description="Helical" evidence="9">
    <location>
        <begin position="92"/>
        <end position="113"/>
    </location>
</feature>
<evidence type="ECO:0000259" key="10">
    <source>
        <dbReference type="SMART" id="SM00831"/>
    </source>
</evidence>
<dbReference type="Proteomes" id="UP001642484">
    <property type="component" value="Unassembled WGS sequence"/>
</dbReference>
<feature type="transmembrane region" description="Helical" evidence="9">
    <location>
        <begin position="275"/>
        <end position="293"/>
    </location>
</feature>
<sequence length="1551" mass="168602">MSAEEIAMLDAEDSIEQVLSRYSTDLRSGLTSEAAEKKLKEDGLNELYKPPKPTLLMLFIMQLLGFIIILLIIAAVASMTVNATGSKKDDPLSYTTGIAIFVIVILNAGIAAWTEHKAGDALEALSKMTQAAIYATEQEVQITTNTVVRGDIVVLGTGDVVPADMRLAEAEDLKVSEMALTGEPDDVSKTWKLKPRKEGEPEKLTPEVCVFSGCNVTNGKGRGVVTATGMGTRIGRIAQLIAGEEGPKKKCFCLPDTSANQTPLQRNLEQLGAKIGILAIVVCVLVFIIGVALDRKPVESRKDVDSQSGAESGAETGAALYMVLIAVTLAVAAIPEGIPLCVTISLSIGCSDMVNQHVLVRKLAAVETLGSASVICSDKTGTLTEGKMTMVNMWAGGVTYDVGGKGFDPTVGRITTCDTGVEAGRQMGVRSTLLSGILCCALEVEVRDPDTGEEKWEPRGNSSEAPIVVAARKVGLTENVSKDYPRTIEIPFSSSRKMMLTVSDVSGRSHLCEDGMPLPEGTKYLAVCKARSLGRSGVVFSVNCRSSLRRESELFPQRPGAPNFIVDLCEERMMADGTVAKHLGRAKAEVLKVVDDYSTKALRVLAVAARPMKELPFDMHDDELSTDQKFSALRQDLRLLGLVASIDPDRDGVKDSVLAARGAGIRVVMITGDYLKTAIAIAKNVQILQPQDDEATAAVDCNCLRPGGQYLETKEMDRMTSTVRVFARAKPEDKLEIVKSIQRMGQVAAMTGDGVNDAPALNQANIGVAMGIQGTEVAKGASDMILTDDNFCSIVAAVEKGRAIYSGIQKFVAFIMSVHIAEVMQIFVCIAAGVPVMRTPLQILFLILVTDLPPSIALGMEPGEPGILKLPGRGRDRRLNPSPRPLEWWQGRLQWKCPGKDPIQLLRRRLLKHNHPFTAYTPVAPSLQSDTPGDRSIFRNSACRNATASEGHEELKASGLLYEWREDMLCIFDGGTLTLRATSFESYSRWAACGASFGRARAGARSAGSGGAEQAMQEDVRVWYEAPRQALENIMGGRTQVCMDTSSQFLGYSHDLSDKQRLAMKDAYIWLDWFSIPQVPEELSDASLSSSPFVSPTSSLLSHMSMSATPSTQEVQIVCIPNFIQRCEIFVVLVPPWQHADTGAICNYYSWLARGWCRAEVWCRMLSTFNQPMMVISASDQAEFATPLNWVDALPLEGDFTVAGDRQNIRHMLKSLLDQKLGCLLKQSSWDYLRFFTARRDILLGRHHQCAKSMEAFLEQFHFTSLKEAKGTSGMGPVACAVLSGNLEILEMLRVEGLDLNGPLKKMPDVGILVPWSSIFLAVKFQWRTPEVLRALLGARADAMTIPSQHALGMCRTAEDVELLIEYKAEVNQLVPPLNNPVIGQACMSCAPAEVVAKLLEYKAEVNGPTCGGSGASQPFANLALYANVNPASEAVAHLLISARADLNQQCQATGMWKAMELSSRAYLQFAQSSSPLVHLFAEWTTTPLGFACFFGRPALVQLLLDSKSDPEIRNARGKQPFDLTEYEDVLWIALKANVRSVVLSKNSVMI</sequence>
<keyword evidence="2" id="KW-1003">Cell membrane</keyword>
<dbReference type="Gene3D" id="1.20.1110.10">
    <property type="entry name" value="Calcium-transporting ATPase, transmembrane domain"/>
    <property type="match status" value="1"/>
</dbReference>
<proteinExistence type="predicted"/>
<evidence type="ECO:0000313" key="12">
    <source>
        <dbReference type="Proteomes" id="UP001642484"/>
    </source>
</evidence>
<gene>
    <name evidence="11" type="ORF">CCMP2556_LOCUS29546</name>
</gene>
<evidence type="ECO:0000256" key="6">
    <source>
        <dbReference type="ARBA" id="ARBA00022967"/>
    </source>
</evidence>
<dbReference type="Pfam" id="PF00690">
    <property type="entry name" value="Cation_ATPase_N"/>
    <property type="match status" value="1"/>
</dbReference>
<dbReference type="InterPro" id="IPR044492">
    <property type="entry name" value="P_typ_ATPase_HD_dom"/>
</dbReference>
<keyword evidence="12" id="KW-1185">Reference proteome</keyword>
<dbReference type="SMART" id="SM00831">
    <property type="entry name" value="Cation_ATPase_N"/>
    <property type="match status" value="1"/>
</dbReference>
<feature type="transmembrane region" description="Helical" evidence="9">
    <location>
        <begin position="55"/>
        <end position="80"/>
    </location>
</feature>
<dbReference type="InterPro" id="IPR036770">
    <property type="entry name" value="Ankyrin_rpt-contain_sf"/>
</dbReference>
<dbReference type="PANTHER" id="PTHR43294:SF21">
    <property type="entry name" value="CATION TRANSPORTING ATPASE"/>
    <property type="match status" value="1"/>
</dbReference>
<evidence type="ECO:0000256" key="1">
    <source>
        <dbReference type="ARBA" id="ARBA00004651"/>
    </source>
</evidence>
<dbReference type="NCBIfam" id="TIGR01494">
    <property type="entry name" value="ATPase_P-type"/>
    <property type="match status" value="2"/>
</dbReference>
<dbReference type="PROSITE" id="PS00154">
    <property type="entry name" value="ATPASE_E1_E2"/>
    <property type="match status" value="1"/>
</dbReference>
<dbReference type="InterPro" id="IPR050510">
    <property type="entry name" value="Cation_transp_ATPase_P-type"/>
</dbReference>
<dbReference type="PRINTS" id="PR00121">
    <property type="entry name" value="NAKATPASE"/>
</dbReference>
<dbReference type="SUPFAM" id="SSF48403">
    <property type="entry name" value="Ankyrin repeat"/>
    <property type="match status" value="1"/>
</dbReference>
<reference evidence="11 12" key="1">
    <citation type="submission" date="2024-02" db="EMBL/GenBank/DDBJ databases">
        <authorList>
            <person name="Chen Y."/>
            <person name="Shah S."/>
            <person name="Dougan E. K."/>
            <person name="Thang M."/>
            <person name="Chan C."/>
        </authorList>
    </citation>
    <scope>NUCLEOTIDE SEQUENCE [LARGE SCALE GENOMIC DNA]</scope>
</reference>
<dbReference type="SFLD" id="SFLDF00027">
    <property type="entry name" value="p-type_atpase"/>
    <property type="match status" value="1"/>
</dbReference>
<dbReference type="SFLD" id="SFLDG00002">
    <property type="entry name" value="C1.7:_P-type_atpase_like"/>
    <property type="match status" value="1"/>
</dbReference>
<evidence type="ECO:0000256" key="8">
    <source>
        <dbReference type="ARBA" id="ARBA00023136"/>
    </source>
</evidence>
<organism evidence="11 12">
    <name type="scientific">Durusdinium trenchii</name>
    <dbReference type="NCBI Taxonomy" id="1381693"/>
    <lineage>
        <taxon>Eukaryota</taxon>
        <taxon>Sar</taxon>
        <taxon>Alveolata</taxon>
        <taxon>Dinophyceae</taxon>
        <taxon>Suessiales</taxon>
        <taxon>Symbiodiniaceae</taxon>
        <taxon>Durusdinium</taxon>
    </lineage>
</organism>
<protein>
    <recommendedName>
        <fullName evidence="10">Cation-transporting P-type ATPase N-terminal domain-containing protein</fullName>
    </recommendedName>
</protein>
<keyword evidence="6" id="KW-1278">Translocase</keyword>